<name>A0A4Y9XYS4_9APHY</name>
<proteinExistence type="predicted"/>
<dbReference type="EMBL" id="SEKV01000655">
    <property type="protein sequence ID" value="TFY54828.1"/>
    <property type="molecule type" value="Genomic_DNA"/>
</dbReference>
<accession>A0A4Y9XYS4</accession>
<evidence type="ECO:0000313" key="2">
    <source>
        <dbReference type="Proteomes" id="UP000298390"/>
    </source>
</evidence>
<dbReference type="Proteomes" id="UP000298390">
    <property type="component" value="Unassembled WGS sequence"/>
</dbReference>
<comment type="caution">
    <text evidence="1">The sequence shown here is derived from an EMBL/GenBank/DDBJ whole genome shotgun (WGS) entry which is preliminary data.</text>
</comment>
<reference evidence="1 2" key="1">
    <citation type="submission" date="2019-01" db="EMBL/GenBank/DDBJ databases">
        <title>Genome sequencing of the rare red list fungi Fomitopsis rosea.</title>
        <authorList>
            <person name="Buettner E."/>
            <person name="Kellner H."/>
        </authorList>
    </citation>
    <scope>NUCLEOTIDE SEQUENCE [LARGE SCALE GENOMIC DNA]</scope>
    <source>
        <strain evidence="1 2">DSM 105464</strain>
    </source>
</reference>
<evidence type="ECO:0000313" key="1">
    <source>
        <dbReference type="EMBL" id="TFY54828.1"/>
    </source>
</evidence>
<gene>
    <name evidence="1" type="ORF">EVJ58_g8626</name>
</gene>
<dbReference type="AlphaFoldDB" id="A0A4Y9XYS4"/>
<protein>
    <submittedName>
        <fullName evidence="1">Uncharacterized protein</fullName>
    </submittedName>
</protein>
<organism evidence="1 2">
    <name type="scientific">Rhodofomes roseus</name>
    <dbReference type="NCBI Taxonomy" id="34475"/>
    <lineage>
        <taxon>Eukaryota</taxon>
        <taxon>Fungi</taxon>
        <taxon>Dikarya</taxon>
        <taxon>Basidiomycota</taxon>
        <taxon>Agaricomycotina</taxon>
        <taxon>Agaricomycetes</taxon>
        <taxon>Polyporales</taxon>
        <taxon>Rhodofomes</taxon>
    </lineage>
</organism>
<sequence>MLALLSTTAIKQESALAIALTAIRLAGPSISVNLKDAEQDVDAFGAATSLSGSGLSKSAPDAVVYPAEVFIDAKAEIKRLYDELLERDHELRGCDNEVKWLK</sequence>